<dbReference type="KEGG" id="dhy:DESAM_22888"/>
<dbReference type="Gene3D" id="1.10.287.130">
    <property type="match status" value="1"/>
</dbReference>
<reference evidence="22 23" key="1">
    <citation type="submission" date="2012-10" db="EMBL/GenBank/DDBJ databases">
        <authorList>
            <person name="Genoscope - CEA"/>
        </authorList>
    </citation>
    <scope>NUCLEOTIDE SEQUENCE [LARGE SCALE GENOMIC DNA]</scope>
    <source>
        <strain evidence="23">AM13 / DSM 14728</strain>
    </source>
</reference>
<dbReference type="PROSITE" id="PS50894">
    <property type="entry name" value="HPT"/>
    <property type="match status" value="1"/>
</dbReference>
<dbReference type="PROSITE" id="PS50110">
    <property type="entry name" value="RESPONSE_REGULATORY"/>
    <property type="match status" value="2"/>
</dbReference>
<dbReference type="CDD" id="cd17546">
    <property type="entry name" value="REC_hyHK_CKI1_RcsC-like"/>
    <property type="match status" value="1"/>
</dbReference>
<dbReference type="GO" id="GO:0005886">
    <property type="term" value="C:plasma membrane"/>
    <property type="evidence" value="ECO:0007669"/>
    <property type="project" value="UniProtKB-SubCell"/>
</dbReference>
<keyword evidence="6" id="KW-0808">Transferase</keyword>
<evidence type="ECO:0000256" key="8">
    <source>
        <dbReference type="ARBA" id="ARBA00022741"/>
    </source>
</evidence>
<dbReference type="PROSITE" id="PS50113">
    <property type="entry name" value="PAC"/>
    <property type="match status" value="1"/>
</dbReference>
<dbReference type="Gene3D" id="3.30.450.20">
    <property type="entry name" value="PAS domain"/>
    <property type="match status" value="1"/>
</dbReference>
<dbReference type="Pfam" id="PF08448">
    <property type="entry name" value="PAS_4"/>
    <property type="match status" value="1"/>
</dbReference>
<dbReference type="PANTHER" id="PTHR45339:SF1">
    <property type="entry name" value="HYBRID SIGNAL TRANSDUCTION HISTIDINE KINASE J"/>
    <property type="match status" value="1"/>
</dbReference>
<feature type="domain" description="Histidine kinase" evidence="18">
    <location>
        <begin position="331"/>
        <end position="554"/>
    </location>
</feature>
<keyword evidence="9 22" id="KW-0418">Kinase</keyword>
<dbReference type="EC" id="2.7.13.3" evidence="3"/>
<dbReference type="InterPro" id="IPR011006">
    <property type="entry name" value="CheY-like_superfamily"/>
</dbReference>
<dbReference type="InterPro" id="IPR003661">
    <property type="entry name" value="HisK_dim/P_dom"/>
</dbReference>
<feature type="modified residue" description="4-aspartylphosphate" evidence="17">
    <location>
        <position position="629"/>
    </location>
</feature>
<feature type="domain" description="Response regulatory" evidence="19">
    <location>
        <begin position="580"/>
        <end position="699"/>
    </location>
</feature>
<evidence type="ECO:0000256" key="13">
    <source>
        <dbReference type="ARBA" id="ARBA00023136"/>
    </source>
</evidence>
<evidence type="ECO:0000259" key="21">
    <source>
        <dbReference type="PROSITE" id="PS50894"/>
    </source>
</evidence>
<evidence type="ECO:0000256" key="12">
    <source>
        <dbReference type="ARBA" id="ARBA00023012"/>
    </source>
</evidence>
<evidence type="ECO:0000256" key="11">
    <source>
        <dbReference type="ARBA" id="ARBA00022989"/>
    </source>
</evidence>
<evidence type="ECO:0000256" key="5">
    <source>
        <dbReference type="ARBA" id="ARBA00022553"/>
    </source>
</evidence>
<evidence type="ECO:0000256" key="2">
    <source>
        <dbReference type="ARBA" id="ARBA00004651"/>
    </source>
</evidence>
<keyword evidence="10" id="KW-0067">ATP-binding</keyword>
<dbReference type="InterPro" id="IPR008207">
    <property type="entry name" value="Sig_transdc_His_kin_Hpt_dom"/>
</dbReference>
<dbReference type="EMBL" id="FO203522">
    <property type="protein sequence ID" value="CCO25155.1"/>
    <property type="molecule type" value="Genomic_DNA"/>
</dbReference>
<evidence type="ECO:0000259" key="19">
    <source>
        <dbReference type="PROSITE" id="PS50110"/>
    </source>
</evidence>
<dbReference type="GO" id="GO:0000155">
    <property type="term" value="F:phosphorelay sensor kinase activity"/>
    <property type="evidence" value="ECO:0007669"/>
    <property type="project" value="InterPro"/>
</dbReference>
<feature type="domain" description="HPt" evidence="21">
    <location>
        <begin position="732"/>
        <end position="826"/>
    </location>
</feature>
<dbReference type="Pfam" id="PF02518">
    <property type="entry name" value="HATPase_c"/>
    <property type="match status" value="1"/>
</dbReference>
<dbReference type="FunFam" id="3.30.565.10:FF:000010">
    <property type="entry name" value="Sensor histidine kinase RcsC"/>
    <property type="match status" value="1"/>
</dbReference>
<keyword evidence="13" id="KW-0472">Membrane</keyword>
<dbReference type="PRINTS" id="PR00344">
    <property type="entry name" value="BCTRLSENSOR"/>
</dbReference>
<dbReference type="Gene3D" id="3.30.565.10">
    <property type="entry name" value="Histidine kinase-like ATPase, C-terminal domain"/>
    <property type="match status" value="1"/>
</dbReference>
<dbReference type="Pfam" id="PF00512">
    <property type="entry name" value="HisKA"/>
    <property type="match status" value="1"/>
</dbReference>
<keyword evidence="12" id="KW-0902">Two-component regulatory system</keyword>
<evidence type="ECO:0000256" key="17">
    <source>
        <dbReference type="PROSITE-ProRule" id="PRU00169"/>
    </source>
</evidence>
<dbReference type="PANTHER" id="PTHR45339">
    <property type="entry name" value="HYBRID SIGNAL TRANSDUCTION HISTIDINE KINASE J"/>
    <property type="match status" value="1"/>
</dbReference>
<feature type="modified residue" description="4-aspartylphosphate" evidence="17">
    <location>
        <position position="54"/>
    </location>
</feature>
<evidence type="ECO:0000256" key="9">
    <source>
        <dbReference type="ARBA" id="ARBA00022777"/>
    </source>
</evidence>
<dbReference type="Pfam" id="PF01627">
    <property type="entry name" value="Hpt"/>
    <property type="match status" value="1"/>
</dbReference>
<keyword evidence="7" id="KW-0812">Transmembrane</keyword>
<dbReference type="OrthoDB" id="5522912at2"/>
<dbReference type="InterPro" id="IPR004358">
    <property type="entry name" value="Sig_transdc_His_kin-like_C"/>
</dbReference>
<keyword evidence="5 17" id="KW-0597">Phosphoprotein</keyword>
<comment type="subcellular location">
    <subcellularLocation>
        <location evidence="2">Cell membrane</location>
        <topology evidence="2">Multi-pass membrane protein</topology>
    </subcellularLocation>
</comment>
<comment type="subunit">
    <text evidence="14">At low DSF concentrations, interacts with RpfF.</text>
</comment>
<organism evidence="22 23">
    <name type="scientific">Maridesulfovibrio hydrothermalis AM13 = DSM 14728</name>
    <dbReference type="NCBI Taxonomy" id="1121451"/>
    <lineage>
        <taxon>Bacteria</taxon>
        <taxon>Pseudomonadati</taxon>
        <taxon>Thermodesulfobacteriota</taxon>
        <taxon>Desulfovibrionia</taxon>
        <taxon>Desulfovibrionales</taxon>
        <taxon>Desulfovibrionaceae</taxon>
        <taxon>Maridesulfovibrio</taxon>
    </lineage>
</organism>
<proteinExistence type="predicted"/>
<dbReference type="FunFam" id="1.10.287.130:FF:000002">
    <property type="entry name" value="Two-component osmosensing histidine kinase"/>
    <property type="match status" value="1"/>
</dbReference>
<dbReference type="PATRIC" id="fig|1121451.3.peg.3094"/>
<dbReference type="SUPFAM" id="SSF52172">
    <property type="entry name" value="CheY-like"/>
    <property type="match status" value="2"/>
</dbReference>
<dbReference type="Pfam" id="PF00072">
    <property type="entry name" value="Response_reg"/>
    <property type="match status" value="2"/>
</dbReference>
<dbReference type="SUPFAM" id="SSF55785">
    <property type="entry name" value="PYP-like sensor domain (PAS domain)"/>
    <property type="match status" value="1"/>
</dbReference>
<keyword evidence="11" id="KW-1133">Transmembrane helix</keyword>
<dbReference type="HOGENOM" id="CLU_000445_114_15_7"/>
<evidence type="ECO:0000313" key="22">
    <source>
        <dbReference type="EMBL" id="CCO25155.1"/>
    </source>
</evidence>
<dbReference type="SMART" id="SM00387">
    <property type="entry name" value="HATPase_c"/>
    <property type="match status" value="1"/>
</dbReference>
<dbReference type="AlphaFoldDB" id="L0RG16"/>
<dbReference type="InterPro" id="IPR036097">
    <property type="entry name" value="HisK_dim/P_sf"/>
</dbReference>
<evidence type="ECO:0000259" key="18">
    <source>
        <dbReference type="PROSITE" id="PS50109"/>
    </source>
</evidence>
<evidence type="ECO:0000256" key="7">
    <source>
        <dbReference type="ARBA" id="ARBA00022692"/>
    </source>
</evidence>
<dbReference type="STRING" id="1121451.DESAM_22888"/>
<dbReference type="InterPro" id="IPR013656">
    <property type="entry name" value="PAS_4"/>
</dbReference>
<accession>L0RG16</accession>
<keyword evidence="4" id="KW-1003">Cell membrane</keyword>
<feature type="modified residue" description="Phosphohistidine" evidence="16">
    <location>
        <position position="771"/>
    </location>
</feature>
<dbReference type="Gene3D" id="1.20.120.160">
    <property type="entry name" value="HPT domain"/>
    <property type="match status" value="1"/>
</dbReference>
<dbReference type="eggNOG" id="COG2205">
    <property type="taxonomic scope" value="Bacteria"/>
</dbReference>
<dbReference type="InterPro" id="IPR003594">
    <property type="entry name" value="HATPase_dom"/>
</dbReference>
<dbReference type="InterPro" id="IPR000700">
    <property type="entry name" value="PAS-assoc_C"/>
</dbReference>
<dbReference type="RefSeq" id="WP_015337753.1">
    <property type="nucleotide sequence ID" value="NC_020055.1"/>
</dbReference>
<evidence type="ECO:0000256" key="10">
    <source>
        <dbReference type="ARBA" id="ARBA00022840"/>
    </source>
</evidence>
<dbReference type="CDD" id="cd00082">
    <property type="entry name" value="HisKA"/>
    <property type="match status" value="1"/>
</dbReference>
<dbReference type="GO" id="GO:0005524">
    <property type="term" value="F:ATP binding"/>
    <property type="evidence" value="ECO:0007669"/>
    <property type="project" value="UniProtKB-KW"/>
</dbReference>
<dbReference type="SUPFAM" id="SSF47384">
    <property type="entry name" value="Homodimeric domain of signal transducing histidine kinase"/>
    <property type="match status" value="1"/>
</dbReference>
<dbReference type="InterPro" id="IPR036641">
    <property type="entry name" value="HPT_dom_sf"/>
</dbReference>
<evidence type="ECO:0000256" key="4">
    <source>
        <dbReference type="ARBA" id="ARBA00022475"/>
    </source>
</evidence>
<gene>
    <name evidence="22" type="ORF">DESAM_22888</name>
</gene>
<dbReference type="InterPro" id="IPR036890">
    <property type="entry name" value="HATPase_C_sf"/>
</dbReference>
<evidence type="ECO:0000256" key="1">
    <source>
        <dbReference type="ARBA" id="ARBA00000085"/>
    </source>
</evidence>
<evidence type="ECO:0000256" key="3">
    <source>
        <dbReference type="ARBA" id="ARBA00012438"/>
    </source>
</evidence>
<dbReference type="Proteomes" id="UP000010808">
    <property type="component" value="Chromosome"/>
</dbReference>
<dbReference type="InterPro" id="IPR001789">
    <property type="entry name" value="Sig_transdc_resp-reg_receiver"/>
</dbReference>
<evidence type="ECO:0000256" key="15">
    <source>
        <dbReference type="ARBA" id="ARBA00068150"/>
    </source>
</evidence>
<keyword evidence="23" id="KW-1185">Reference proteome</keyword>
<dbReference type="InterPro" id="IPR000014">
    <property type="entry name" value="PAS"/>
</dbReference>
<sequence>MGSSHILVVEDSLTQAVKLEFFLFERGFQISLASNGERALGILAEKDIDLVISDVIMPGMDGYELCEKIRENPQYKSVPVILLTSLSDPGDIIKGLKSGATNFVTKPYDEGFLYSRIQSVLRPNSFEADQSVVQEVNFEFHGEQHLLKADFSQVFHLLLATYENTLLQSRQLDSAHRKLVSREEQLSSVLASMSAKIAVLDPELNIIAANESWRDLFVPGRSEAEIEGLDFSEAVSTSGCLSKSLDTLIAGVRSVIKGESRKFYYEYSLEGKGSGETLWYMLEVTPMRGKSGGAVASFIEITERKNMERELIEARDAAEKANRFKSRFLASMSHEIRTPLNAVIGMTDLTLRSELNSEQTDSLEIVRLSADQLLTLINDILDLSKVEARMLKLENNDFSLSEALYAVIKSMEPQAREKGLVLSMDLDEEAPEVVCGDKGRLKQILYNLVGNSLKFTEHGGIFVQVSTLDCQAHSGEVVLQIAVRDTGIGIPEDKQAVIFESFRQADDSTTRKFGGSGLGLAISRELVEMMGGEISVRSSEGYGSVFTFQVVLQPGDPAKLITEHWENGGGSQASDNSVFRILLVEDNPINVKVATCMLKKMGHVIEVAGNGVEAISTLSKLTVDLILMDLEMPEMDGFEASRNIRMGMAGEDKKDIPIIAMSAHAMAGVKDKCSKSGMNNYIAKPVQYADLKQVILATLKDSCSVSKGNKQNEVLDEIVLDRSKANDMYHGDESLYGELCTMFLSDVENDIKSFSDAYSRDDRKTARRVVHTLKSSCAAICAPYAQNVAVSLEKALLKGDAEAVKTCLDEFMLESQRIRTELAGAS</sequence>
<dbReference type="CDD" id="cd00130">
    <property type="entry name" value="PAS"/>
    <property type="match status" value="1"/>
</dbReference>
<dbReference type="SUPFAM" id="SSF55874">
    <property type="entry name" value="ATPase domain of HSP90 chaperone/DNA topoisomerase II/histidine kinase"/>
    <property type="match status" value="1"/>
</dbReference>
<keyword evidence="8" id="KW-0547">Nucleotide-binding</keyword>
<comment type="catalytic activity">
    <reaction evidence="1">
        <text>ATP + protein L-histidine = ADP + protein N-phospho-L-histidine.</text>
        <dbReference type="EC" id="2.7.13.3"/>
    </reaction>
</comment>
<dbReference type="NCBIfam" id="TIGR00229">
    <property type="entry name" value="sensory_box"/>
    <property type="match status" value="1"/>
</dbReference>
<dbReference type="SUPFAM" id="SSF47226">
    <property type="entry name" value="Histidine-containing phosphotransfer domain, HPT domain"/>
    <property type="match status" value="1"/>
</dbReference>
<dbReference type="SMART" id="SM00388">
    <property type="entry name" value="HisKA"/>
    <property type="match status" value="1"/>
</dbReference>
<dbReference type="PROSITE" id="PS50109">
    <property type="entry name" value="HIS_KIN"/>
    <property type="match status" value="1"/>
</dbReference>
<dbReference type="InterPro" id="IPR005467">
    <property type="entry name" value="His_kinase_dom"/>
</dbReference>
<evidence type="ECO:0000256" key="14">
    <source>
        <dbReference type="ARBA" id="ARBA00064003"/>
    </source>
</evidence>
<dbReference type="SMART" id="SM00448">
    <property type="entry name" value="REC"/>
    <property type="match status" value="2"/>
</dbReference>
<dbReference type="CDD" id="cd16922">
    <property type="entry name" value="HATPase_EvgS-ArcB-TorS-like"/>
    <property type="match status" value="1"/>
</dbReference>
<name>L0RG16_9BACT</name>
<feature type="domain" description="Response regulatory" evidence="19">
    <location>
        <begin position="5"/>
        <end position="121"/>
    </location>
</feature>
<evidence type="ECO:0000256" key="16">
    <source>
        <dbReference type="PROSITE-ProRule" id="PRU00110"/>
    </source>
</evidence>
<protein>
    <recommendedName>
        <fullName evidence="15">Sensory/regulatory protein RpfC</fullName>
        <ecNumber evidence="3">2.7.13.3</ecNumber>
    </recommendedName>
</protein>
<feature type="domain" description="PAC" evidence="20">
    <location>
        <begin position="263"/>
        <end position="313"/>
    </location>
</feature>
<evidence type="ECO:0000259" key="20">
    <source>
        <dbReference type="PROSITE" id="PS50113"/>
    </source>
</evidence>
<evidence type="ECO:0000313" key="23">
    <source>
        <dbReference type="Proteomes" id="UP000010808"/>
    </source>
</evidence>
<evidence type="ECO:0000256" key="6">
    <source>
        <dbReference type="ARBA" id="ARBA00022679"/>
    </source>
</evidence>
<dbReference type="Gene3D" id="3.40.50.2300">
    <property type="match status" value="2"/>
</dbReference>
<dbReference type="InterPro" id="IPR035965">
    <property type="entry name" value="PAS-like_dom_sf"/>
</dbReference>